<keyword evidence="6" id="KW-0378">Hydrolase</keyword>
<evidence type="ECO:0000256" key="1">
    <source>
        <dbReference type="ARBA" id="ARBA00004275"/>
    </source>
</evidence>
<dbReference type="InterPro" id="IPR000073">
    <property type="entry name" value="AB_hydrolase_1"/>
</dbReference>
<keyword evidence="3" id="KW-0843">Virulence</keyword>
<evidence type="ECO:0000256" key="4">
    <source>
        <dbReference type="ARBA" id="ARBA00023140"/>
    </source>
</evidence>
<comment type="subcellular location">
    <subcellularLocation>
        <location evidence="1">Peroxisome</location>
    </subcellularLocation>
</comment>
<evidence type="ECO:0000256" key="3">
    <source>
        <dbReference type="ARBA" id="ARBA00023026"/>
    </source>
</evidence>
<sequence>MYLAQTLTMRILDSKNPWLTCPTHSALVPISTTHSLFASISGPLRTPASPLLIFFTGAGGPSACYTGIQRQLSPYIRSLFYDRAGYDRSTLPLDETRILCTATARDLRALLVETGLQGPYLLVAHSFGGIVARTFLHECAEGEVQGMLLFDTATELMLALFPRFPPLELEAVGRDVDLAAITHLQRDAGFSDAEWACAIRTVERSSYALSLEDTHASAHELALHRQIDNAAFGTRPLTVVQCNIASDYQLMYDEGIKLGGGTKEEREVSRWFIERTRLYHRQVARAQSWNGGGYGQGLVEENGSGRT</sequence>
<feature type="domain" description="AB hydrolase-1" evidence="5">
    <location>
        <begin position="53"/>
        <end position="212"/>
    </location>
</feature>
<protein>
    <submittedName>
        <fullName evidence="6">Alpha beta hydrolase</fullName>
    </submittedName>
</protein>
<evidence type="ECO:0000313" key="7">
    <source>
        <dbReference type="Proteomes" id="UP000265663"/>
    </source>
</evidence>
<organism evidence="6 7">
    <name type="scientific">Pyrenophora seminiperda CCB06</name>
    <dbReference type="NCBI Taxonomy" id="1302712"/>
    <lineage>
        <taxon>Eukaryota</taxon>
        <taxon>Fungi</taxon>
        <taxon>Dikarya</taxon>
        <taxon>Ascomycota</taxon>
        <taxon>Pezizomycotina</taxon>
        <taxon>Dothideomycetes</taxon>
        <taxon>Pleosporomycetidae</taxon>
        <taxon>Pleosporales</taxon>
        <taxon>Pleosporineae</taxon>
        <taxon>Pleosporaceae</taxon>
        <taxon>Pyrenophora</taxon>
    </lineage>
</organism>
<name>A0A3M7LZ64_9PLEO</name>
<gene>
    <name evidence="6" type="ORF">GMOD_00001396</name>
</gene>
<comment type="similarity">
    <text evidence="2">Belongs to the AB hydrolase superfamily. AKT2 hydrolase family.</text>
</comment>
<keyword evidence="4" id="KW-0576">Peroxisome</keyword>
<dbReference type="InterPro" id="IPR029058">
    <property type="entry name" value="AB_hydrolase_fold"/>
</dbReference>
<reference evidence="6 7" key="1">
    <citation type="journal article" date="2014" name="PLoS ONE">
        <title>De novo Genome Assembly of the Fungal Plant Pathogen Pyrenophora semeniperda.</title>
        <authorList>
            <person name="Soliai M.M."/>
            <person name="Meyer S.E."/>
            <person name="Udall J.A."/>
            <person name="Elzinga D.E."/>
            <person name="Hermansen R.A."/>
            <person name="Bodily P.M."/>
            <person name="Hart A.A."/>
            <person name="Coleman C.E."/>
        </authorList>
    </citation>
    <scope>NUCLEOTIDE SEQUENCE [LARGE SCALE GENOMIC DNA]</scope>
    <source>
        <strain evidence="6 7">CCB06</strain>
        <tissue evidence="6">Mycelium</tissue>
    </source>
</reference>
<evidence type="ECO:0000313" key="6">
    <source>
        <dbReference type="EMBL" id="RMZ67469.1"/>
    </source>
</evidence>
<dbReference type="GO" id="GO:0005777">
    <property type="term" value="C:peroxisome"/>
    <property type="evidence" value="ECO:0007669"/>
    <property type="project" value="UniProtKB-SubCell"/>
</dbReference>
<dbReference type="Gene3D" id="3.40.50.1820">
    <property type="entry name" value="alpha/beta hydrolase"/>
    <property type="match status" value="1"/>
</dbReference>
<evidence type="ECO:0000259" key="5">
    <source>
        <dbReference type="Pfam" id="PF12697"/>
    </source>
</evidence>
<dbReference type="SUPFAM" id="SSF53474">
    <property type="entry name" value="alpha/beta-Hydrolases"/>
    <property type="match status" value="1"/>
</dbReference>
<keyword evidence="7" id="KW-1185">Reference proteome</keyword>
<dbReference type="OrthoDB" id="294702at2759"/>
<dbReference type="EMBL" id="KE747810">
    <property type="protein sequence ID" value="RMZ67469.1"/>
    <property type="molecule type" value="Genomic_DNA"/>
</dbReference>
<dbReference type="Proteomes" id="UP000265663">
    <property type="component" value="Unassembled WGS sequence"/>
</dbReference>
<dbReference type="GO" id="GO:0016787">
    <property type="term" value="F:hydrolase activity"/>
    <property type="evidence" value="ECO:0007669"/>
    <property type="project" value="UniProtKB-KW"/>
</dbReference>
<dbReference type="AlphaFoldDB" id="A0A3M7LZ64"/>
<proteinExistence type="inferred from homology"/>
<evidence type="ECO:0000256" key="2">
    <source>
        <dbReference type="ARBA" id="ARBA00005668"/>
    </source>
</evidence>
<accession>A0A3M7LZ64</accession>
<dbReference type="Pfam" id="PF12697">
    <property type="entry name" value="Abhydrolase_6"/>
    <property type="match status" value="1"/>
</dbReference>